<evidence type="ECO:0000256" key="2">
    <source>
        <dbReference type="ARBA" id="ARBA00009604"/>
    </source>
</evidence>
<dbReference type="FunFam" id="3.20.20.120:FF:000001">
    <property type="entry name" value="Enolase"/>
    <property type="match status" value="1"/>
</dbReference>
<feature type="binding site" evidence="12">
    <location>
        <position position="367"/>
    </location>
    <ligand>
        <name>(2R)-2-phosphoglycerate</name>
        <dbReference type="ChEBI" id="CHEBI:58289"/>
    </ligand>
</feature>
<reference evidence="18" key="1">
    <citation type="submission" date="2022-07" db="EMBL/GenBank/DDBJ databases">
        <authorList>
            <person name="Otstavnykh N."/>
            <person name="Isaeva M."/>
            <person name="Bystritskaya E."/>
        </authorList>
    </citation>
    <scope>NUCLEOTIDE SEQUENCE</scope>
    <source>
        <strain evidence="18">10Alg 79</strain>
    </source>
</reference>
<keyword evidence="9 12" id="KW-0324">Glycolysis</keyword>
<evidence type="ECO:0000256" key="13">
    <source>
        <dbReference type="PIRSR" id="PIRSR001400-1"/>
    </source>
</evidence>
<dbReference type="EMBL" id="JANFFA010000004">
    <property type="protein sequence ID" value="MDQ2095280.1"/>
    <property type="molecule type" value="Genomic_DNA"/>
</dbReference>
<feature type="binding site" evidence="12">
    <location>
        <position position="163"/>
    </location>
    <ligand>
        <name>(2R)-2-phosphoglycerate</name>
        <dbReference type="ChEBI" id="CHEBI:58289"/>
    </ligand>
</feature>
<feature type="domain" description="Enolase N-terminal" evidence="17">
    <location>
        <begin position="4"/>
        <end position="134"/>
    </location>
</feature>
<feature type="binding site" evidence="12">
    <location>
        <position position="337"/>
    </location>
    <ligand>
        <name>(2R)-2-phosphoglycerate</name>
        <dbReference type="ChEBI" id="CHEBI:58289"/>
    </ligand>
</feature>
<dbReference type="InterPro" id="IPR020810">
    <property type="entry name" value="Enolase_C"/>
</dbReference>
<dbReference type="Proteomes" id="UP001227162">
    <property type="component" value="Unassembled WGS sequence"/>
</dbReference>
<dbReference type="NCBIfam" id="TIGR01060">
    <property type="entry name" value="eno"/>
    <property type="match status" value="1"/>
</dbReference>
<feature type="binding site" evidence="14">
    <location>
        <begin position="364"/>
        <end position="367"/>
    </location>
    <ligand>
        <name>substrate</name>
    </ligand>
</feature>
<comment type="caution">
    <text evidence="18">The sequence shown here is derived from an EMBL/GenBank/DDBJ whole genome shotgun (WGS) entry which is preliminary data.</text>
</comment>
<dbReference type="Gene3D" id="3.30.390.10">
    <property type="entry name" value="Enolase-like, N-terminal domain"/>
    <property type="match status" value="1"/>
</dbReference>
<dbReference type="SUPFAM" id="SSF51604">
    <property type="entry name" value="Enolase C-terminal domain-like"/>
    <property type="match status" value="1"/>
</dbReference>
<comment type="cofactor">
    <cofactor evidence="12">
        <name>Mg(2+)</name>
        <dbReference type="ChEBI" id="CHEBI:18420"/>
    </cofactor>
    <text evidence="12">Binds a second Mg(2+) ion via substrate during catalysis.</text>
</comment>
<keyword evidence="5 12" id="KW-0963">Cytoplasm</keyword>
<dbReference type="Gene3D" id="3.20.20.120">
    <property type="entry name" value="Enolase-like C-terminal domain"/>
    <property type="match status" value="1"/>
</dbReference>
<evidence type="ECO:0000256" key="9">
    <source>
        <dbReference type="ARBA" id="ARBA00023152"/>
    </source>
</evidence>
<evidence type="ECO:0000313" key="18">
    <source>
        <dbReference type="EMBL" id="MDQ2095280.1"/>
    </source>
</evidence>
<evidence type="ECO:0000256" key="6">
    <source>
        <dbReference type="ARBA" id="ARBA00022525"/>
    </source>
</evidence>
<evidence type="ECO:0000259" key="17">
    <source>
        <dbReference type="SMART" id="SM01193"/>
    </source>
</evidence>
<dbReference type="GO" id="GO:0000015">
    <property type="term" value="C:phosphopyruvate hydratase complex"/>
    <property type="evidence" value="ECO:0007669"/>
    <property type="project" value="InterPro"/>
</dbReference>
<dbReference type="GO" id="GO:0005576">
    <property type="term" value="C:extracellular region"/>
    <property type="evidence" value="ECO:0007669"/>
    <property type="project" value="UniProtKB-SubCell"/>
</dbReference>
<evidence type="ECO:0000256" key="4">
    <source>
        <dbReference type="ARBA" id="ARBA00017068"/>
    </source>
</evidence>
<name>A0AAJ1UB59_9RHOB</name>
<comment type="catalytic activity">
    <reaction evidence="12">
        <text>(2R)-2-phosphoglycerate = phosphoenolpyruvate + H2O</text>
        <dbReference type="Rhea" id="RHEA:10164"/>
        <dbReference type="ChEBI" id="CHEBI:15377"/>
        <dbReference type="ChEBI" id="CHEBI:58289"/>
        <dbReference type="ChEBI" id="CHEBI:58702"/>
        <dbReference type="EC" id="4.2.1.11"/>
    </reaction>
</comment>
<evidence type="ECO:0000256" key="1">
    <source>
        <dbReference type="ARBA" id="ARBA00005031"/>
    </source>
</evidence>
<dbReference type="Pfam" id="PF03952">
    <property type="entry name" value="Enolase_N"/>
    <property type="match status" value="1"/>
</dbReference>
<keyword evidence="6 12" id="KW-0964">Secreted</keyword>
<evidence type="ECO:0000256" key="12">
    <source>
        <dbReference type="HAMAP-Rule" id="MF_00318"/>
    </source>
</evidence>
<protein>
    <recommendedName>
        <fullName evidence="4 12">Enolase</fullName>
        <ecNumber evidence="3 12">4.2.1.11</ecNumber>
    </recommendedName>
    <alternativeName>
        <fullName evidence="12">2-phospho-D-glycerate hydro-lyase</fullName>
    </alternativeName>
    <alternativeName>
        <fullName evidence="12">2-phosphoglycerate dehydratase</fullName>
    </alternativeName>
</protein>
<dbReference type="SFLD" id="SFLDS00001">
    <property type="entry name" value="Enolase"/>
    <property type="match status" value="1"/>
</dbReference>
<feature type="active site" description="Proton donor" evidence="12 13">
    <location>
        <position position="205"/>
    </location>
</feature>
<accession>A0AAJ1UB59</accession>
<feature type="binding site" evidence="12 15">
    <location>
        <position position="312"/>
    </location>
    <ligand>
        <name>Mg(2+)</name>
        <dbReference type="ChEBI" id="CHEBI:18420"/>
    </ligand>
</feature>
<dbReference type="GO" id="GO:0006096">
    <property type="term" value="P:glycolytic process"/>
    <property type="evidence" value="ECO:0007669"/>
    <property type="project" value="UniProtKB-UniRule"/>
</dbReference>
<dbReference type="SMART" id="SM01192">
    <property type="entry name" value="Enolase_C"/>
    <property type="match status" value="1"/>
</dbReference>
<dbReference type="SMART" id="SM01193">
    <property type="entry name" value="Enolase_N"/>
    <property type="match status" value="1"/>
</dbReference>
<dbReference type="InterPro" id="IPR029017">
    <property type="entry name" value="Enolase-like_N"/>
</dbReference>
<dbReference type="FunFam" id="3.30.390.10:FF:000001">
    <property type="entry name" value="Enolase"/>
    <property type="match status" value="1"/>
</dbReference>
<evidence type="ECO:0000256" key="5">
    <source>
        <dbReference type="ARBA" id="ARBA00022490"/>
    </source>
</evidence>
<dbReference type="Pfam" id="PF00113">
    <property type="entry name" value="Enolase_C"/>
    <property type="match status" value="1"/>
</dbReference>
<keyword evidence="7 12" id="KW-0479">Metal-binding</keyword>
<feature type="binding site" evidence="12 15">
    <location>
        <position position="285"/>
    </location>
    <ligand>
        <name>Mg(2+)</name>
        <dbReference type="ChEBI" id="CHEBI:18420"/>
    </ligand>
</feature>
<evidence type="ECO:0000256" key="10">
    <source>
        <dbReference type="ARBA" id="ARBA00023239"/>
    </source>
</evidence>
<comment type="cofactor">
    <cofactor evidence="15">
        <name>Mg(2+)</name>
        <dbReference type="ChEBI" id="CHEBI:18420"/>
    </cofactor>
    <text evidence="15">Mg(2+) is required for catalysis and for stabilizing the dimer.</text>
</comment>
<dbReference type="InterPro" id="IPR000941">
    <property type="entry name" value="Enolase"/>
</dbReference>
<dbReference type="InterPro" id="IPR020809">
    <property type="entry name" value="Enolase_CS"/>
</dbReference>
<dbReference type="PROSITE" id="PS00164">
    <property type="entry name" value="ENOLASE"/>
    <property type="match status" value="1"/>
</dbReference>
<feature type="binding site" evidence="14">
    <location>
        <position position="155"/>
    </location>
    <ligand>
        <name>substrate</name>
    </ligand>
</feature>
<keyword evidence="19" id="KW-1185">Reference proteome</keyword>
<feature type="binding site" evidence="14">
    <location>
        <position position="388"/>
    </location>
    <ligand>
        <name>substrate</name>
    </ligand>
</feature>
<dbReference type="EC" id="4.2.1.11" evidence="3 12"/>
<dbReference type="InterPro" id="IPR020811">
    <property type="entry name" value="Enolase_N"/>
</dbReference>
<dbReference type="PIRSF" id="PIRSF001400">
    <property type="entry name" value="Enolase"/>
    <property type="match status" value="1"/>
</dbReference>
<feature type="binding site" evidence="12">
    <location>
        <position position="366"/>
    </location>
    <ligand>
        <name>(2R)-2-phosphoglycerate</name>
        <dbReference type="ChEBI" id="CHEBI:58289"/>
    </ligand>
</feature>
<feature type="active site" description="Proton acceptor" evidence="12 13">
    <location>
        <position position="337"/>
    </location>
</feature>
<reference evidence="18" key="2">
    <citation type="submission" date="2023-04" db="EMBL/GenBank/DDBJ databases">
        <title>'Rhodoalgimonas zhirmunskyi' gen. nov., isolated from a red alga.</title>
        <authorList>
            <person name="Nedashkovskaya O.I."/>
            <person name="Otstavnykh N.Y."/>
            <person name="Bystritskaya E.P."/>
            <person name="Balabanova L.A."/>
            <person name="Isaeva M.P."/>
        </authorList>
    </citation>
    <scope>NUCLEOTIDE SEQUENCE</scope>
    <source>
        <strain evidence="18">10Alg 79</strain>
    </source>
</reference>
<sequence>MSTIIDIHAREILDSRGNPTVEVDVILEDGTMGRAAVPSGASTGAYEAVEKRDGDKARYMGKGVLEACAAVNGEIAEELVGMDATEQEMLDTAMIELDGTENKGRLGANAILGVSLAAAKAAADYTTQPLYRYVGGTAARVLPVPMMNIINGGEHADNPIDIQEFMIMPVSATNIRDAVRMGSEVFHTLKKELSAAGMSTGLGDEGGFAPNLASTRDALDFVLKSIEKAGYKPGEDIHLALDCAATEYYKDGKYVLSGEGKTLSSDENVAYLEALCNDYPIISIEDGMSEDDWDGWKALTDALGDKVQLVGDDLFVTNPERLAMGIERGCANSMLVKVNQIGSLSETLKAVDMAHRARMTNVMSHRSGETEDATIADLAVATNCGQIKTGSLARSDRLAKYNQLIRIEEALGETAIYAGRSILRG</sequence>
<dbReference type="GO" id="GO:0000287">
    <property type="term" value="F:magnesium ion binding"/>
    <property type="evidence" value="ECO:0007669"/>
    <property type="project" value="UniProtKB-UniRule"/>
</dbReference>
<dbReference type="RefSeq" id="WP_317626903.1">
    <property type="nucleotide sequence ID" value="NZ_JANFFA010000004.1"/>
</dbReference>
<comment type="function">
    <text evidence="11 12">Catalyzes the reversible conversion of 2-phosphoglycerate (2-PG) into phosphoenolpyruvate (PEP). It is essential for the degradation of carbohydrates via glycolysis.</text>
</comment>
<dbReference type="SFLD" id="SFLDG00178">
    <property type="entry name" value="enolase"/>
    <property type="match status" value="1"/>
</dbReference>
<proteinExistence type="inferred from homology"/>
<dbReference type="HAMAP" id="MF_00318">
    <property type="entry name" value="Enolase"/>
    <property type="match status" value="1"/>
</dbReference>
<dbReference type="InterPro" id="IPR036849">
    <property type="entry name" value="Enolase-like_C_sf"/>
</dbReference>
<dbReference type="SFLD" id="SFLDF00002">
    <property type="entry name" value="enolase"/>
    <property type="match status" value="1"/>
</dbReference>
<evidence type="ECO:0000313" key="19">
    <source>
        <dbReference type="Proteomes" id="UP001227162"/>
    </source>
</evidence>
<feature type="binding site" evidence="14">
    <location>
        <position position="285"/>
    </location>
    <ligand>
        <name>substrate</name>
    </ligand>
</feature>
<feature type="binding site" evidence="12 15">
    <location>
        <position position="242"/>
    </location>
    <ligand>
        <name>Mg(2+)</name>
        <dbReference type="ChEBI" id="CHEBI:18420"/>
    </ligand>
</feature>
<evidence type="ECO:0000259" key="16">
    <source>
        <dbReference type="SMART" id="SM01192"/>
    </source>
</evidence>
<feature type="binding site" evidence="14">
    <location>
        <position position="312"/>
    </location>
    <ligand>
        <name>substrate</name>
    </ligand>
</feature>
<gene>
    <name evidence="12 18" type="primary">eno</name>
    <name evidence="18" type="ORF">NOI20_14265</name>
</gene>
<organism evidence="18 19">
    <name type="scientific">Rhodalgimonas zhirmunskyi</name>
    <dbReference type="NCBI Taxonomy" id="2964767"/>
    <lineage>
        <taxon>Bacteria</taxon>
        <taxon>Pseudomonadati</taxon>
        <taxon>Pseudomonadota</taxon>
        <taxon>Alphaproteobacteria</taxon>
        <taxon>Rhodobacterales</taxon>
        <taxon>Roseobacteraceae</taxon>
        <taxon>Rhodalgimonas</taxon>
    </lineage>
</organism>
<dbReference type="SUPFAM" id="SSF54826">
    <property type="entry name" value="Enolase N-terminal domain-like"/>
    <property type="match status" value="1"/>
</dbReference>
<comment type="subcellular location">
    <subcellularLocation>
        <location evidence="12">Cytoplasm</location>
    </subcellularLocation>
    <subcellularLocation>
        <location evidence="12">Secreted</location>
    </subcellularLocation>
    <subcellularLocation>
        <location evidence="12">Cell surface</location>
    </subcellularLocation>
    <text evidence="12">Fractions of enolase are present in both the cytoplasm and on the cell surface.</text>
</comment>
<feature type="binding site" evidence="14">
    <location>
        <position position="164"/>
    </location>
    <ligand>
        <name>substrate</name>
    </ligand>
</feature>
<dbReference type="GO" id="GO:0009986">
    <property type="term" value="C:cell surface"/>
    <property type="evidence" value="ECO:0007669"/>
    <property type="project" value="UniProtKB-SubCell"/>
</dbReference>
<comment type="pathway">
    <text evidence="1 12">Carbohydrate degradation; glycolysis; pyruvate from D-glyceraldehyde 3-phosphate: step 4/5.</text>
</comment>
<dbReference type="GO" id="GO:0004634">
    <property type="term" value="F:phosphopyruvate hydratase activity"/>
    <property type="evidence" value="ECO:0007669"/>
    <property type="project" value="UniProtKB-UniRule"/>
</dbReference>
<feature type="binding site" evidence="12">
    <location>
        <position position="388"/>
    </location>
    <ligand>
        <name>(2R)-2-phosphoglycerate</name>
        <dbReference type="ChEBI" id="CHEBI:58289"/>
    </ligand>
</feature>
<comment type="similarity">
    <text evidence="2 12">Belongs to the enolase family.</text>
</comment>
<dbReference type="PANTHER" id="PTHR11902">
    <property type="entry name" value="ENOLASE"/>
    <property type="match status" value="1"/>
</dbReference>
<evidence type="ECO:0000256" key="7">
    <source>
        <dbReference type="ARBA" id="ARBA00022723"/>
    </source>
</evidence>
<evidence type="ECO:0000256" key="3">
    <source>
        <dbReference type="ARBA" id="ARBA00012058"/>
    </source>
</evidence>
<dbReference type="CDD" id="cd03313">
    <property type="entry name" value="enolase"/>
    <property type="match status" value="1"/>
</dbReference>
<evidence type="ECO:0000256" key="15">
    <source>
        <dbReference type="PIRSR" id="PIRSR001400-3"/>
    </source>
</evidence>
<keyword evidence="8 12" id="KW-0460">Magnesium</keyword>
<dbReference type="AlphaFoldDB" id="A0AAJ1UB59"/>
<evidence type="ECO:0000256" key="14">
    <source>
        <dbReference type="PIRSR" id="PIRSR001400-2"/>
    </source>
</evidence>
<evidence type="ECO:0000256" key="11">
    <source>
        <dbReference type="ARBA" id="ARBA00045763"/>
    </source>
</evidence>
<feature type="domain" description="Enolase C-terminal TIM barrel" evidence="16">
    <location>
        <begin position="139"/>
        <end position="425"/>
    </location>
</feature>
<dbReference type="PANTHER" id="PTHR11902:SF1">
    <property type="entry name" value="ENOLASE"/>
    <property type="match status" value="1"/>
</dbReference>
<keyword evidence="10 12" id="KW-0456">Lyase</keyword>
<dbReference type="PRINTS" id="PR00148">
    <property type="entry name" value="ENOLASE"/>
</dbReference>
<evidence type="ECO:0000256" key="8">
    <source>
        <dbReference type="ARBA" id="ARBA00022842"/>
    </source>
</evidence>